<dbReference type="FunFam" id="2.40.30.30:FF:000003">
    <property type="entry name" value="Riboflavin biosynthesis protein"/>
    <property type="match status" value="1"/>
</dbReference>
<keyword evidence="4 15" id="KW-0285">Flavoprotein</keyword>
<evidence type="ECO:0000313" key="17">
    <source>
        <dbReference type="EMBL" id="RHK06883.1"/>
    </source>
</evidence>
<comment type="function">
    <text evidence="1">Catalyzes the phosphorylation of riboflavin to FMN followed by the adenylation of FMN to FAD.</text>
</comment>
<dbReference type="EC" id="2.7.7.2" evidence="15"/>
<evidence type="ECO:0000256" key="2">
    <source>
        <dbReference type="ARBA" id="ARBA00004726"/>
    </source>
</evidence>
<name>A0A415EU99_ENTCA</name>
<comment type="caution">
    <text evidence="17">The sequence shown here is derived from an EMBL/GenBank/DDBJ whole genome shotgun (WGS) entry which is preliminary data.</text>
</comment>
<protein>
    <recommendedName>
        <fullName evidence="15">Riboflavin biosynthesis protein</fullName>
    </recommendedName>
    <domain>
        <recommendedName>
            <fullName evidence="15">Riboflavin kinase</fullName>
            <ecNumber evidence="15">2.7.1.26</ecNumber>
        </recommendedName>
        <alternativeName>
            <fullName evidence="15">Flavokinase</fullName>
        </alternativeName>
    </domain>
    <domain>
        <recommendedName>
            <fullName evidence="15">FMN adenylyltransferase</fullName>
            <ecNumber evidence="15">2.7.7.2</ecNumber>
        </recommendedName>
        <alternativeName>
            <fullName evidence="15">FAD pyrophosphorylase</fullName>
        </alternativeName>
        <alternativeName>
            <fullName evidence="15">FAD synthase</fullName>
        </alternativeName>
    </domain>
</protein>
<dbReference type="InterPro" id="IPR023468">
    <property type="entry name" value="Riboflavin_kinase"/>
</dbReference>
<keyword evidence="6 15" id="KW-0808">Transferase</keyword>
<comment type="pathway">
    <text evidence="2 15">Cofactor biosynthesis; FAD biosynthesis; FAD from FMN: step 1/1.</text>
</comment>
<evidence type="ECO:0000259" key="16">
    <source>
        <dbReference type="SMART" id="SM00904"/>
    </source>
</evidence>
<evidence type="ECO:0000313" key="18">
    <source>
        <dbReference type="Proteomes" id="UP000286288"/>
    </source>
</evidence>
<keyword evidence="7 15" id="KW-0548">Nucleotidyltransferase</keyword>
<keyword evidence="5 15" id="KW-0288">FMN</keyword>
<accession>A0A415EU99</accession>
<dbReference type="PIRSF" id="PIRSF004491">
    <property type="entry name" value="FAD_Synth"/>
    <property type="match status" value="1"/>
</dbReference>
<evidence type="ECO:0000256" key="6">
    <source>
        <dbReference type="ARBA" id="ARBA00022679"/>
    </source>
</evidence>
<evidence type="ECO:0000256" key="9">
    <source>
        <dbReference type="ARBA" id="ARBA00022777"/>
    </source>
</evidence>
<keyword evidence="11 15" id="KW-0067">ATP-binding</keyword>
<dbReference type="SMART" id="SM00904">
    <property type="entry name" value="Flavokinase"/>
    <property type="match status" value="1"/>
</dbReference>
<comment type="pathway">
    <text evidence="3 15">Cofactor biosynthesis; FMN biosynthesis; FMN from riboflavin (ATP route): step 1/1.</text>
</comment>
<dbReference type="Gene3D" id="3.40.50.620">
    <property type="entry name" value="HUPs"/>
    <property type="match status" value="1"/>
</dbReference>
<evidence type="ECO:0000256" key="4">
    <source>
        <dbReference type="ARBA" id="ARBA00022630"/>
    </source>
</evidence>
<dbReference type="GO" id="GO:0006747">
    <property type="term" value="P:FAD biosynthetic process"/>
    <property type="evidence" value="ECO:0007669"/>
    <property type="project" value="UniProtKB-UniRule"/>
</dbReference>
<evidence type="ECO:0000256" key="11">
    <source>
        <dbReference type="ARBA" id="ARBA00022840"/>
    </source>
</evidence>
<evidence type="ECO:0000256" key="1">
    <source>
        <dbReference type="ARBA" id="ARBA00002121"/>
    </source>
</evidence>
<dbReference type="GO" id="GO:0009398">
    <property type="term" value="P:FMN biosynthetic process"/>
    <property type="evidence" value="ECO:0007669"/>
    <property type="project" value="UniProtKB-UniRule"/>
</dbReference>
<dbReference type="Pfam" id="PF06574">
    <property type="entry name" value="FAD_syn"/>
    <property type="match status" value="1"/>
</dbReference>
<reference evidence="17 18" key="1">
    <citation type="submission" date="2018-08" db="EMBL/GenBank/DDBJ databases">
        <title>A genome reference for cultivated species of the human gut microbiota.</title>
        <authorList>
            <person name="Zou Y."/>
            <person name="Xue W."/>
            <person name="Luo G."/>
        </authorList>
    </citation>
    <scope>NUCLEOTIDE SEQUENCE [LARGE SCALE GENOMIC DNA]</scope>
    <source>
        <strain evidence="17 18">AF48-16</strain>
    </source>
</reference>
<dbReference type="InterPro" id="IPR015865">
    <property type="entry name" value="Riboflavin_kinase_bac/euk"/>
</dbReference>
<dbReference type="InterPro" id="IPR015864">
    <property type="entry name" value="FAD_synthase"/>
</dbReference>
<dbReference type="GO" id="GO:0008531">
    <property type="term" value="F:riboflavin kinase activity"/>
    <property type="evidence" value="ECO:0007669"/>
    <property type="project" value="UniProtKB-UniRule"/>
</dbReference>
<keyword evidence="9 15" id="KW-0418">Kinase</keyword>
<keyword evidence="8 15" id="KW-0547">Nucleotide-binding</keyword>
<dbReference type="InterPro" id="IPR002606">
    <property type="entry name" value="Riboflavin_kinase_bac"/>
</dbReference>
<dbReference type="GO" id="GO:0003919">
    <property type="term" value="F:FMN adenylyltransferase activity"/>
    <property type="evidence" value="ECO:0007669"/>
    <property type="project" value="UniProtKB-UniRule"/>
</dbReference>
<evidence type="ECO:0000256" key="14">
    <source>
        <dbReference type="ARBA" id="ARBA00049494"/>
    </source>
</evidence>
<dbReference type="GO" id="GO:0005524">
    <property type="term" value="F:ATP binding"/>
    <property type="evidence" value="ECO:0007669"/>
    <property type="project" value="UniProtKB-UniRule"/>
</dbReference>
<comment type="catalytic activity">
    <reaction evidence="14 15">
        <text>FMN + ATP + H(+) = FAD + diphosphate</text>
        <dbReference type="Rhea" id="RHEA:17237"/>
        <dbReference type="ChEBI" id="CHEBI:15378"/>
        <dbReference type="ChEBI" id="CHEBI:30616"/>
        <dbReference type="ChEBI" id="CHEBI:33019"/>
        <dbReference type="ChEBI" id="CHEBI:57692"/>
        <dbReference type="ChEBI" id="CHEBI:58210"/>
        <dbReference type="EC" id="2.7.7.2"/>
    </reaction>
</comment>
<keyword evidence="10 15" id="KW-0274">FAD</keyword>
<dbReference type="NCBIfam" id="TIGR00125">
    <property type="entry name" value="cyt_tran_rel"/>
    <property type="match status" value="1"/>
</dbReference>
<dbReference type="EMBL" id="QRMZ01000007">
    <property type="protein sequence ID" value="RHK06883.1"/>
    <property type="molecule type" value="Genomic_DNA"/>
</dbReference>
<dbReference type="UniPathway" id="UPA00276">
    <property type="reaction ID" value="UER00406"/>
</dbReference>
<dbReference type="FunFam" id="3.40.50.620:FF:000021">
    <property type="entry name" value="Riboflavin biosynthesis protein"/>
    <property type="match status" value="1"/>
</dbReference>
<dbReference type="Proteomes" id="UP000286288">
    <property type="component" value="Unassembled WGS sequence"/>
</dbReference>
<evidence type="ECO:0000256" key="8">
    <source>
        <dbReference type="ARBA" id="ARBA00022741"/>
    </source>
</evidence>
<dbReference type="SUPFAM" id="SSF52374">
    <property type="entry name" value="Nucleotidylyl transferase"/>
    <property type="match status" value="1"/>
</dbReference>
<comment type="catalytic activity">
    <reaction evidence="13 15">
        <text>riboflavin + ATP = FMN + ADP + H(+)</text>
        <dbReference type="Rhea" id="RHEA:14357"/>
        <dbReference type="ChEBI" id="CHEBI:15378"/>
        <dbReference type="ChEBI" id="CHEBI:30616"/>
        <dbReference type="ChEBI" id="CHEBI:57986"/>
        <dbReference type="ChEBI" id="CHEBI:58210"/>
        <dbReference type="ChEBI" id="CHEBI:456216"/>
        <dbReference type="EC" id="2.7.1.26"/>
    </reaction>
</comment>
<dbReference type="AlphaFoldDB" id="A0A415EU99"/>
<comment type="similarity">
    <text evidence="15">Belongs to the ribF family.</text>
</comment>
<evidence type="ECO:0000256" key="5">
    <source>
        <dbReference type="ARBA" id="ARBA00022643"/>
    </source>
</evidence>
<evidence type="ECO:0000256" key="12">
    <source>
        <dbReference type="ARBA" id="ARBA00023268"/>
    </source>
</evidence>
<gene>
    <name evidence="17" type="primary">ribF</name>
    <name evidence="17" type="ORF">DW084_06855</name>
</gene>
<sequence length="319" mass="36247">MNMEIIEMRHPYDHAAIPEEEIVLVLGFFDGVHLGHQKVIETGRKIAEEKGLKLALMTFNQHPSIVFQKVDPEKMQYLTSLPQKEAHMEQLGVDILYIIEFTSAFANLAPQVFVDEYMIGLHAKVVVAGFDYTYGKKEIANMALLPTYAEGRFEVVTVAQESFHEEKVSSTRIRSALQNGDMAQVNRLLGYIYEFEGTVVHGDARGRELGFPTANIKVKSTVRLPKEGVYVTEIKVGDKWYPSMGSIGHNDTFGQGRQLTVEIYILDFHQDIYGETVAIRWHHFLRDQVAFNGAQALIEQLKQDERDTEAYFDGLSEEN</sequence>
<evidence type="ECO:0000256" key="13">
    <source>
        <dbReference type="ARBA" id="ARBA00047880"/>
    </source>
</evidence>
<dbReference type="UniPathway" id="UPA00277">
    <property type="reaction ID" value="UER00407"/>
</dbReference>
<organism evidence="17 18">
    <name type="scientific">Enterococcus casseliflavus</name>
    <name type="common">Enterococcus flavescens</name>
    <dbReference type="NCBI Taxonomy" id="37734"/>
    <lineage>
        <taxon>Bacteria</taxon>
        <taxon>Bacillati</taxon>
        <taxon>Bacillota</taxon>
        <taxon>Bacilli</taxon>
        <taxon>Lactobacillales</taxon>
        <taxon>Enterococcaceae</taxon>
        <taxon>Enterococcus</taxon>
    </lineage>
</organism>
<keyword evidence="12" id="KW-0511">Multifunctional enzyme</keyword>
<dbReference type="InterPro" id="IPR004821">
    <property type="entry name" value="Cyt_trans-like"/>
</dbReference>
<evidence type="ECO:0000256" key="10">
    <source>
        <dbReference type="ARBA" id="ARBA00022827"/>
    </source>
</evidence>
<dbReference type="EC" id="2.7.1.26" evidence="15"/>
<evidence type="ECO:0000256" key="15">
    <source>
        <dbReference type="PIRNR" id="PIRNR004491"/>
    </source>
</evidence>
<dbReference type="PANTHER" id="PTHR22749">
    <property type="entry name" value="RIBOFLAVIN KINASE/FMN ADENYLYLTRANSFERASE"/>
    <property type="match status" value="1"/>
</dbReference>
<proteinExistence type="inferred from homology"/>
<dbReference type="SUPFAM" id="SSF82114">
    <property type="entry name" value="Riboflavin kinase-like"/>
    <property type="match status" value="1"/>
</dbReference>
<evidence type="ECO:0000256" key="3">
    <source>
        <dbReference type="ARBA" id="ARBA00005201"/>
    </source>
</evidence>
<evidence type="ECO:0000256" key="7">
    <source>
        <dbReference type="ARBA" id="ARBA00022695"/>
    </source>
</evidence>
<dbReference type="InterPro" id="IPR014729">
    <property type="entry name" value="Rossmann-like_a/b/a_fold"/>
</dbReference>
<dbReference type="Gene3D" id="2.40.30.30">
    <property type="entry name" value="Riboflavin kinase-like"/>
    <property type="match status" value="1"/>
</dbReference>
<dbReference type="GO" id="GO:0009231">
    <property type="term" value="P:riboflavin biosynthetic process"/>
    <property type="evidence" value="ECO:0007669"/>
    <property type="project" value="InterPro"/>
</dbReference>
<feature type="domain" description="Riboflavin kinase" evidence="16">
    <location>
        <begin position="188"/>
        <end position="313"/>
    </location>
</feature>
<dbReference type="CDD" id="cd02064">
    <property type="entry name" value="FAD_synthetase_N"/>
    <property type="match status" value="1"/>
</dbReference>
<dbReference type="Pfam" id="PF01687">
    <property type="entry name" value="Flavokinase"/>
    <property type="match status" value="1"/>
</dbReference>
<dbReference type="NCBIfam" id="TIGR00083">
    <property type="entry name" value="ribF"/>
    <property type="match status" value="1"/>
</dbReference>
<dbReference type="PANTHER" id="PTHR22749:SF6">
    <property type="entry name" value="RIBOFLAVIN KINASE"/>
    <property type="match status" value="1"/>
</dbReference>
<dbReference type="InterPro" id="IPR023465">
    <property type="entry name" value="Riboflavin_kinase_dom_sf"/>
</dbReference>